<dbReference type="STRING" id="204669.Acid345_4318"/>
<dbReference type="Proteomes" id="UP000002432">
    <property type="component" value="Chromosome"/>
</dbReference>
<evidence type="ECO:0000313" key="2">
    <source>
        <dbReference type="Proteomes" id="UP000002432"/>
    </source>
</evidence>
<dbReference type="RefSeq" id="WP_011525115.1">
    <property type="nucleotide sequence ID" value="NC_008009.1"/>
</dbReference>
<name>Q1III2_KORVE</name>
<evidence type="ECO:0000313" key="1">
    <source>
        <dbReference type="EMBL" id="ABF43318.1"/>
    </source>
</evidence>
<proteinExistence type="predicted"/>
<dbReference type="eggNOG" id="COG4911">
    <property type="taxonomic scope" value="Bacteria"/>
</dbReference>
<reference evidence="1 2" key="1">
    <citation type="journal article" date="2009" name="Appl. Environ. Microbiol.">
        <title>Three genomes from the phylum Acidobacteria provide insight into the lifestyles of these microorganisms in soils.</title>
        <authorList>
            <person name="Ward N.L."/>
            <person name="Challacombe J.F."/>
            <person name="Janssen P.H."/>
            <person name="Henrissat B."/>
            <person name="Coutinho P.M."/>
            <person name="Wu M."/>
            <person name="Xie G."/>
            <person name="Haft D.H."/>
            <person name="Sait M."/>
            <person name="Badger J."/>
            <person name="Barabote R.D."/>
            <person name="Bradley B."/>
            <person name="Brettin T.S."/>
            <person name="Brinkac L.M."/>
            <person name="Bruce D."/>
            <person name="Creasy T."/>
            <person name="Daugherty S.C."/>
            <person name="Davidsen T.M."/>
            <person name="DeBoy R.T."/>
            <person name="Detter J.C."/>
            <person name="Dodson R.J."/>
            <person name="Durkin A.S."/>
            <person name="Ganapathy A."/>
            <person name="Gwinn-Giglio M."/>
            <person name="Han C.S."/>
            <person name="Khouri H."/>
            <person name="Kiss H."/>
            <person name="Kothari S.P."/>
            <person name="Madupu R."/>
            <person name="Nelson K.E."/>
            <person name="Nelson W.C."/>
            <person name="Paulsen I."/>
            <person name="Penn K."/>
            <person name="Ren Q."/>
            <person name="Rosovitz M.J."/>
            <person name="Selengut J.D."/>
            <person name="Shrivastava S."/>
            <person name="Sullivan S.A."/>
            <person name="Tapia R."/>
            <person name="Thompson L.S."/>
            <person name="Watkins K.L."/>
            <person name="Yang Q."/>
            <person name="Yu C."/>
            <person name="Zafar N."/>
            <person name="Zhou L."/>
            <person name="Kuske C.R."/>
        </authorList>
    </citation>
    <scope>NUCLEOTIDE SEQUENCE [LARGE SCALE GENOMIC DNA]</scope>
    <source>
        <strain evidence="1 2">Ellin345</strain>
    </source>
</reference>
<dbReference type="HOGENOM" id="CLU_137908_1_0_0"/>
<dbReference type="PIRSF" id="PIRSF016498">
    <property type="entry name" value="UCP016498"/>
    <property type="match status" value="1"/>
</dbReference>
<organism evidence="1 2">
    <name type="scientific">Koribacter versatilis (strain Ellin345)</name>
    <dbReference type="NCBI Taxonomy" id="204669"/>
    <lineage>
        <taxon>Bacteria</taxon>
        <taxon>Pseudomonadati</taxon>
        <taxon>Acidobacteriota</taxon>
        <taxon>Terriglobia</taxon>
        <taxon>Terriglobales</taxon>
        <taxon>Candidatus Korobacteraceae</taxon>
        <taxon>Candidatus Korobacter</taxon>
    </lineage>
</organism>
<keyword evidence="2" id="KW-1185">Reference proteome</keyword>
<evidence type="ECO:0008006" key="3">
    <source>
        <dbReference type="Google" id="ProtNLM"/>
    </source>
</evidence>
<dbReference type="Pfam" id="PF09969">
    <property type="entry name" value="DUF2203"/>
    <property type="match status" value="1"/>
</dbReference>
<dbReference type="KEGG" id="aba:Acid345_4318"/>
<dbReference type="EMBL" id="CP000360">
    <property type="protein sequence ID" value="ABF43318.1"/>
    <property type="molecule type" value="Genomic_DNA"/>
</dbReference>
<sequence>MKTFTLDEAESLLPVLESLLRTSIEGKKVIESLEEEYNEFRHRVFLNGGMTLDIREASRKRATYDKTVQQVRDAVAEIHAIGVQVKDLDIGLLDFPCEIDGETILLCWKYGEKGIAFYHSLEAGFAGRQPINDRIRNQRKDPQ</sequence>
<protein>
    <recommendedName>
        <fullName evidence="3">DUF2203 domain-containing protein</fullName>
    </recommendedName>
</protein>
<dbReference type="InterPro" id="IPR018699">
    <property type="entry name" value="DUF2203"/>
</dbReference>
<dbReference type="AlphaFoldDB" id="Q1III2"/>
<dbReference type="OrthoDB" id="9802910at2"/>
<dbReference type="EnsemblBacteria" id="ABF43318">
    <property type="protein sequence ID" value="ABF43318"/>
    <property type="gene ID" value="Acid345_4318"/>
</dbReference>
<gene>
    <name evidence="1" type="ordered locus">Acid345_4318</name>
</gene>
<accession>Q1III2</accession>